<dbReference type="AlphaFoldDB" id="A0A6C0H5E0"/>
<evidence type="ECO:0000313" key="2">
    <source>
        <dbReference type="EMBL" id="QHT75365.1"/>
    </source>
</evidence>
<dbReference type="EMBL" id="MN739868">
    <property type="protein sequence ID" value="QHT75365.1"/>
    <property type="molecule type" value="Genomic_DNA"/>
</dbReference>
<protein>
    <submittedName>
        <fullName evidence="2">Uncharacterized protein</fullName>
    </submittedName>
</protein>
<keyword evidence="1" id="KW-0472">Membrane</keyword>
<name>A0A6C0H5E0_9ZZZZ</name>
<evidence type="ECO:0000256" key="1">
    <source>
        <dbReference type="SAM" id="Phobius"/>
    </source>
</evidence>
<keyword evidence="1" id="KW-1133">Transmembrane helix</keyword>
<feature type="transmembrane region" description="Helical" evidence="1">
    <location>
        <begin position="12"/>
        <end position="28"/>
    </location>
</feature>
<keyword evidence="1" id="KW-0812">Transmembrane</keyword>
<accession>A0A6C0H5E0</accession>
<feature type="transmembrane region" description="Helical" evidence="1">
    <location>
        <begin position="135"/>
        <end position="154"/>
    </location>
</feature>
<organism evidence="2">
    <name type="scientific">viral metagenome</name>
    <dbReference type="NCBI Taxonomy" id="1070528"/>
    <lineage>
        <taxon>unclassified sequences</taxon>
        <taxon>metagenomes</taxon>
        <taxon>organismal metagenomes</taxon>
    </lineage>
</organism>
<feature type="transmembrane region" description="Helical" evidence="1">
    <location>
        <begin position="161"/>
        <end position="180"/>
    </location>
</feature>
<reference evidence="2" key="1">
    <citation type="journal article" date="2020" name="Nature">
        <title>Giant virus diversity and host interactions through global metagenomics.</title>
        <authorList>
            <person name="Schulz F."/>
            <person name="Roux S."/>
            <person name="Paez-Espino D."/>
            <person name="Jungbluth S."/>
            <person name="Walsh D.A."/>
            <person name="Denef V.J."/>
            <person name="McMahon K.D."/>
            <person name="Konstantinidis K.T."/>
            <person name="Eloe-Fadrosh E.A."/>
            <person name="Kyrpides N.C."/>
            <person name="Woyke T."/>
        </authorList>
    </citation>
    <scope>NUCLEOTIDE SEQUENCE</scope>
    <source>
        <strain evidence="2">GVMAG-M-3300023179-63</strain>
    </source>
</reference>
<proteinExistence type="predicted"/>
<feature type="transmembrane region" description="Helical" evidence="1">
    <location>
        <begin position="40"/>
        <end position="58"/>
    </location>
</feature>
<feature type="transmembrane region" description="Helical" evidence="1">
    <location>
        <begin position="186"/>
        <end position="210"/>
    </location>
</feature>
<sequence>MCWNEHVSLNTFLFSSFVLLLIIYNNEYTKYKIQQLNNPYIYIFLASFISMQLIEFFIWRNINNKVYNNIFSIFGILLILIQPVASLMILKNTQLRNLLIMIYLFFVIPFSIYKFSTKHIHSVVSKQGHLNWKFFGPNPFTFLFWLFWLFFLLFVFFYEKIWFGIIFGIVSLLVVVVNFINDGSAASIWCWVVNIIMIYYSFYLLIYLPFLEKSHI</sequence>
<feature type="transmembrane region" description="Helical" evidence="1">
    <location>
        <begin position="70"/>
        <end position="90"/>
    </location>
</feature>
<feature type="transmembrane region" description="Helical" evidence="1">
    <location>
        <begin position="97"/>
        <end position="115"/>
    </location>
</feature>